<dbReference type="GO" id="GO:0005763">
    <property type="term" value="C:mitochondrial small ribosomal subunit"/>
    <property type="evidence" value="ECO:0007669"/>
    <property type="project" value="InterPro"/>
</dbReference>
<evidence type="ECO:0000313" key="10">
    <source>
        <dbReference type="EMBL" id="CAF0997754.1"/>
    </source>
</evidence>
<organism evidence="10 13">
    <name type="scientific">Adineta steineri</name>
    <dbReference type="NCBI Taxonomy" id="433720"/>
    <lineage>
        <taxon>Eukaryota</taxon>
        <taxon>Metazoa</taxon>
        <taxon>Spiralia</taxon>
        <taxon>Gnathifera</taxon>
        <taxon>Rotifera</taxon>
        <taxon>Eurotatoria</taxon>
        <taxon>Bdelloidea</taxon>
        <taxon>Adinetida</taxon>
        <taxon>Adinetidae</taxon>
        <taxon>Adineta</taxon>
    </lineage>
</organism>
<keyword evidence="3" id="KW-0809">Transit peptide</keyword>
<dbReference type="PANTHER" id="PTHR13231">
    <property type="entry name" value="MITOCHONDRIAL RIBOSOMAL PROTEIN S31"/>
    <property type="match status" value="1"/>
</dbReference>
<dbReference type="PANTHER" id="PTHR13231:SF3">
    <property type="entry name" value="SMALL RIBOSOMAL SUBUNIT PROTEIN MS31"/>
    <property type="match status" value="1"/>
</dbReference>
<feature type="compositionally biased region" description="Basic and acidic residues" evidence="9">
    <location>
        <begin position="206"/>
        <end position="229"/>
    </location>
</feature>
<evidence type="ECO:0000256" key="2">
    <source>
        <dbReference type="ARBA" id="ARBA00011057"/>
    </source>
</evidence>
<evidence type="ECO:0000256" key="3">
    <source>
        <dbReference type="ARBA" id="ARBA00022946"/>
    </source>
</evidence>
<dbReference type="Proteomes" id="UP000663860">
    <property type="component" value="Unassembled WGS sequence"/>
</dbReference>
<dbReference type="Proteomes" id="UP000663845">
    <property type="component" value="Unassembled WGS sequence"/>
</dbReference>
<proteinExistence type="inferred from homology"/>
<protein>
    <recommendedName>
        <fullName evidence="7">Small ribosomal subunit protein mS31</fullName>
    </recommendedName>
    <alternativeName>
        <fullName evidence="8">28S ribosomal protein S31, mitochondrial</fullName>
    </alternativeName>
</protein>
<feature type="compositionally biased region" description="Polar residues" evidence="9">
    <location>
        <begin position="143"/>
        <end position="153"/>
    </location>
</feature>
<dbReference type="InterPro" id="IPR026299">
    <property type="entry name" value="MRP-S31"/>
</dbReference>
<reference evidence="10" key="1">
    <citation type="submission" date="2021-02" db="EMBL/GenBank/DDBJ databases">
        <authorList>
            <person name="Nowell W R."/>
        </authorList>
    </citation>
    <scope>NUCLEOTIDE SEQUENCE</scope>
</reference>
<comment type="similarity">
    <text evidence="2">Belongs to the mitochondrion-specific ribosomal protein mS31 family.</text>
</comment>
<evidence type="ECO:0000313" key="12">
    <source>
        <dbReference type="EMBL" id="CAF3663585.1"/>
    </source>
</evidence>
<feature type="compositionally biased region" description="Basic and acidic residues" evidence="9">
    <location>
        <begin position="133"/>
        <end position="142"/>
    </location>
</feature>
<feature type="region of interest" description="Disordered" evidence="9">
    <location>
        <begin position="465"/>
        <end position="510"/>
    </location>
</feature>
<dbReference type="AlphaFoldDB" id="A0A814GKY5"/>
<keyword evidence="6" id="KW-0687">Ribonucleoprotein</keyword>
<evidence type="ECO:0000256" key="1">
    <source>
        <dbReference type="ARBA" id="ARBA00004173"/>
    </source>
</evidence>
<dbReference type="EMBL" id="CAJOBB010000369">
    <property type="protein sequence ID" value="CAF3663585.1"/>
    <property type="molecule type" value="Genomic_DNA"/>
</dbReference>
<dbReference type="GO" id="GO:0003735">
    <property type="term" value="F:structural constituent of ribosome"/>
    <property type="evidence" value="ECO:0007669"/>
    <property type="project" value="InterPro"/>
</dbReference>
<feature type="region of interest" description="Disordered" evidence="9">
    <location>
        <begin position="282"/>
        <end position="309"/>
    </location>
</feature>
<feature type="region of interest" description="Disordered" evidence="9">
    <location>
        <begin position="50"/>
        <end position="93"/>
    </location>
</feature>
<feature type="compositionally biased region" description="Pro residues" evidence="9">
    <location>
        <begin position="482"/>
        <end position="501"/>
    </location>
</feature>
<evidence type="ECO:0000256" key="8">
    <source>
        <dbReference type="ARBA" id="ARBA00035363"/>
    </source>
</evidence>
<comment type="caution">
    <text evidence="10">The sequence shown here is derived from an EMBL/GenBank/DDBJ whole genome shotgun (WGS) entry which is preliminary data.</text>
</comment>
<feature type="compositionally biased region" description="Polar residues" evidence="9">
    <location>
        <begin position="54"/>
        <end position="70"/>
    </location>
</feature>
<evidence type="ECO:0000256" key="5">
    <source>
        <dbReference type="ARBA" id="ARBA00023128"/>
    </source>
</evidence>
<evidence type="ECO:0000313" key="11">
    <source>
        <dbReference type="EMBL" id="CAF1256140.1"/>
    </source>
</evidence>
<feature type="region of interest" description="Disordered" evidence="9">
    <location>
        <begin position="126"/>
        <end position="161"/>
    </location>
</feature>
<dbReference type="Proteomes" id="UP000663868">
    <property type="component" value="Unassembled WGS sequence"/>
</dbReference>
<feature type="region of interest" description="Disordered" evidence="9">
    <location>
        <begin position="198"/>
        <end position="229"/>
    </location>
</feature>
<sequence>MLALRRVSTIYQYTHPLSSYQYRFRSKKSTNDDESKPNSTHFNEELLNFERKNINTPKNTFKNKRNLTNDNKLEKKQSITSKTLLSNDDSNQTDDLLQSLNVQNVNRRKNYVEELQRLSSSNKLNLAKPFNVTEKKQRRDGEQNAQKQKQSRPQVILDTDSNEVKILTRQVADSLTPPSTPNESSNIEQELLDVLRGHRVVSKNTRRMDKKSEFSPEHSEQKQYNEQDRLPLKKRIRPTADSNTEQTTEAFSSLLRDIKLKPIRGTSKSTLDEDFIRDAVDGSNVRPRFSDNHEQKRDSNEYRRPMRDTKRRQEFMKPHQLWSGQPLGIFTKEEDLNLKISPIWDKYEEDEITRISAIPPRNAFEEMIQWTKDGILWKFPVDNEQDIGSEADIPFYEHVLLERHLQDFPNSPLIRQFMELVCVGLGRNPYWTVEQKLEHINWFRIFFNEKMHVFNETVHTGAIKTSAQPSTAKPVSTFKPKPTVPPPAPKVVPVVTPPPPVKTSTTASKK</sequence>
<accession>A0A814GKY5</accession>
<dbReference type="EMBL" id="CAJNOG010000139">
    <property type="protein sequence ID" value="CAF0997754.1"/>
    <property type="molecule type" value="Genomic_DNA"/>
</dbReference>
<evidence type="ECO:0000256" key="9">
    <source>
        <dbReference type="SAM" id="MobiDB-lite"/>
    </source>
</evidence>
<evidence type="ECO:0000256" key="6">
    <source>
        <dbReference type="ARBA" id="ARBA00023274"/>
    </source>
</evidence>
<evidence type="ECO:0000256" key="4">
    <source>
        <dbReference type="ARBA" id="ARBA00022980"/>
    </source>
</evidence>
<keyword evidence="5" id="KW-0496">Mitochondrion</keyword>
<feature type="compositionally biased region" description="Basic and acidic residues" evidence="9">
    <location>
        <begin position="288"/>
        <end position="309"/>
    </location>
</feature>
<name>A0A814GKY5_9BILA</name>
<evidence type="ECO:0000256" key="7">
    <source>
        <dbReference type="ARBA" id="ARBA00035133"/>
    </source>
</evidence>
<comment type="subcellular location">
    <subcellularLocation>
        <location evidence="1">Mitochondrion</location>
    </subcellularLocation>
</comment>
<keyword evidence="4" id="KW-0689">Ribosomal protein</keyword>
<dbReference type="EMBL" id="CAJNOE010000525">
    <property type="protein sequence ID" value="CAF1256140.1"/>
    <property type="molecule type" value="Genomic_DNA"/>
</dbReference>
<evidence type="ECO:0000313" key="13">
    <source>
        <dbReference type="Proteomes" id="UP000663845"/>
    </source>
</evidence>
<feature type="compositionally biased region" description="Polar residues" evidence="9">
    <location>
        <begin position="78"/>
        <end position="93"/>
    </location>
</feature>
<dbReference type="Pfam" id="PF15433">
    <property type="entry name" value="MRP-S31"/>
    <property type="match status" value="1"/>
</dbReference>
<gene>
    <name evidence="11" type="ORF">IZO911_LOCUS31622</name>
    <name evidence="10" type="ORF">JYZ213_LOCUS15816</name>
    <name evidence="12" type="ORF">KXQ929_LOCUS8487</name>
</gene>